<dbReference type="EMBL" id="LXWW01000144">
    <property type="protein sequence ID" value="OAO15400.1"/>
    <property type="molecule type" value="Genomic_DNA"/>
</dbReference>
<dbReference type="OrthoDB" id="224318at2759"/>
<dbReference type="AlphaFoldDB" id="A0A196SEB5"/>
<protein>
    <submittedName>
        <fullName evidence="2">Uncharacterized protein</fullName>
    </submittedName>
</protein>
<organism evidence="2 3">
    <name type="scientific">Blastocystis sp. subtype 1 (strain ATCC 50177 / NandII)</name>
    <dbReference type="NCBI Taxonomy" id="478820"/>
    <lineage>
        <taxon>Eukaryota</taxon>
        <taxon>Sar</taxon>
        <taxon>Stramenopiles</taxon>
        <taxon>Bigyra</taxon>
        <taxon>Opalozoa</taxon>
        <taxon>Opalinata</taxon>
        <taxon>Blastocystidae</taxon>
        <taxon>Blastocystis</taxon>
    </lineage>
</organism>
<evidence type="ECO:0000313" key="2">
    <source>
        <dbReference type="EMBL" id="OAO15400.1"/>
    </source>
</evidence>
<accession>A0A196SEB5</accession>
<name>A0A196SEB5_BLAHN</name>
<feature type="compositionally biased region" description="Basic and acidic residues" evidence="1">
    <location>
        <begin position="16"/>
        <end position="46"/>
    </location>
</feature>
<evidence type="ECO:0000256" key="1">
    <source>
        <dbReference type="SAM" id="MobiDB-lite"/>
    </source>
</evidence>
<keyword evidence="3" id="KW-1185">Reference proteome</keyword>
<comment type="caution">
    <text evidence="2">The sequence shown here is derived from an EMBL/GenBank/DDBJ whole genome shotgun (WGS) entry which is preliminary data.</text>
</comment>
<reference evidence="2 3" key="1">
    <citation type="submission" date="2016-05" db="EMBL/GenBank/DDBJ databases">
        <title>Nuclear genome of Blastocystis sp. subtype 1 NandII.</title>
        <authorList>
            <person name="Gentekaki E."/>
            <person name="Curtis B."/>
            <person name="Stairs C."/>
            <person name="Eme L."/>
            <person name="Herman E."/>
            <person name="Klimes V."/>
            <person name="Arias M.C."/>
            <person name="Elias M."/>
            <person name="Hilliou F."/>
            <person name="Klute M."/>
            <person name="Malik S.-B."/>
            <person name="Pightling A."/>
            <person name="Rachubinski R."/>
            <person name="Salas D."/>
            <person name="Schlacht A."/>
            <person name="Suga H."/>
            <person name="Archibald J."/>
            <person name="Ball S.G."/>
            <person name="Clark G."/>
            <person name="Dacks J."/>
            <person name="Van Der Giezen M."/>
            <person name="Tsaousis A."/>
            <person name="Roger A."/>
        </authorList>
    </citation>
    <scope>NUCLEOTIDE SEQUENCE [LARGE SCALE GENOMIC DNA]</scope>
    <source>
        <strain evidence="3">ATCC 50177 / NandII</strain>
    </source>
</reference>
<sequence>MDPKPDEEAGLAMPQNEERATPQPSKKEAGTEGMDPSRKEGNDTLKYDDDSLLSRLLSLESPVLYENMLPFLCEQEHLDRILEYLIKDYIRKDPSVGDGSEFTDACCEKINSFFMSNVECLKVLLQKTKGYPVLRVLDAFLFNNSRGTANNYELATFIKYVLIKLPDLVFPLFQEEDIRQMLTTIAKNRPMYDVLVLLLSYPEKRQTIEADAKAPIVDEDTDEADNQPDDIDGCYNVRPSVLLRHIRFLSHLHVILSMILLLTDSATDAETSDLLCVLLADLLYKYSYNDKYAALIAELPNEDLIHLLMMRVKTHPNTYILRLCERILFLISVCEIPVAPDNYIKFGLLVDDYMENRFAPLAPPLYSAISIYVMFLIKQLSRHLPTPAQLTSALEARFHLIDTFQLGDLTHTNPLRADDDMHVGTVAVGLLKLIYYIVLGFYCRQGENLSIVADIDVHFWSLLYALPLVYPQHHILQAVLREYHALFIFNRYDSVLLFVVNETPCMQYYYEEYVKKDTKLKGFIRRVMNQLRLRVEQIQLEGVKVPEEKNLVTSVNKNYYYQKLLPLVISDAVKEVCLKHQKKILRKGVMTDVRECEVDVLLKEAESSKCLEIGSEYAKQLGFHLYE</sequence>
<feature type="region of interest" description="Disordered" evidence="1">
    <location>
        <begin position="1"/>
        <end position="46"/>
    </location>
</feature>
<gene>
    <name evidence="2" type="ORF">AV274_2887</name>
</gene>
<proteinExistence type="predicted"/>
<evidence type="ECO:0000313" key="3">
    <source>
        <dbReference type="Proteomes" id="UP000078348"/>
    </source>
</evidence>
<dbReference type="Proteomes" id="UP000078348">
    <property type="component" value="Unassembled WGS sequence"/>
</dbReference>